<comment type="caution">
    <text evidence="1">The sequence shown here is derived from an EMBL/GenBank/DDBJ whole genome shotgun (WGS) entry which is preliminary data.</text>
</comment>
<evidence type="ECO:0000313" key="2">
    <source>
        <dbReference type="Proteomes" id="UP000076967"/>
    </source>
</evidence>
<reference evidence="1 2" key="1">
    <citation type="submission" date="2016-03" db="EMBL/GenBank/DDBJ databases">
        <title>Draft genome sequence of Paenibacillus glacialis DSM 22343.</title>
        <authorList>
            <person name="Shin S.-K."/>
            <person name="Yi H."/>
        </authorList>
    </citation>
    <scope>NUCLEOTIDE SEQUENCE [LARGE SCALE GENOMIC DNA]</scope>
    <source>
        <strain evidence="1 2">DSM 22343</strain>
    </source>
</reference>
<dbReference type="EMBL" id="LVJH01000066">
    <property type="protein sequence ID" value="OAB34967.1"/>
    <property type="molecule type" value="Genomic_DNA"/>
</dbReference>
<dbReference type="RefSeq" id="WP_068537418.1">
    <property type="nucleotide sequence ID" value="NZ_LVJH01000066.1"/>
</dbReference>
<protein>
    <submittedName>
        <fullName evidence="1">Uncharacterized protein</fullName>
    </submittedName>
</protein>
<dbReference type="AlphaFoldDB" id="A0A168E7T2"/>
<dbReference type="Proteomes" id="UP000076967">
    <property type="component" value="Unassembled WGS sequence"/>
</dbReference>
<evidence type="ECO:0000313" key="1">
    <source>
        <dbReference type="EMBL" id="OAB34967.1"/>
    </source>
</evidence>
<gene>
    <name evidence="1" type="ORF">PGLA_22715</name>
</gene>
<keyword evidence="2" id="KW-1185">Reference proteome</keyword>
<organism evidence="1 2">
    <name type="scientific">Paenibacillus glacialis</name>
    <dbReference type="NCBI Taxonomy" id="494026"/>
    <lineage>
        <taxon>Bacteria</taxon>
        <taxon>Bacillati</taxon>
        <taxon>Bacillota</taxon>
        <taxon>Bacilli</taxon>
        <taxon>Bacillales</taxon>
        <taxon>Paenibacillaceae</taxon>
        <taxon>Paenibacillus</taxon>
    </lineage>
</organism>
<name>A0A168E7T2_9BACL</name>
<dbReference type="OrthoDB" id="2616366at2"/>
<sequence>MPNYYVFDTITKPVNVQMTNTYQNPGIIAPPENDASRSGRLFSIFGSASALVVSGLTSATISLLLSNPIGSGRTVYLSQINGSIGGSSLLSSLTGTMSMVKGGTLTSPATLTPANNNFGNVTTSTSTTQSSTGAITGGTIVASFQLAPGTFVQQFIGSIIVPPGSSISAVVTSSSSAVGLTMTSVLNFNWWEV</sequence>
<dbReference type="STRING" id="494026.PGLA_22715"/>
<accession>A0A168E7T2</accession>
<proteinExistence type="predicted"/>